<gene>
    <name evidence="1" type="ORF">PMEA_00011559</name>
</gene>
<organism evidence="1 2">
    <name type="scientific">Pocillopora meandrina</name>
    <dbReference type="NCBI Taxonomy" id="46732"/>
    <lineage>
        <taxon>Eukaryota</taxon>
        <taxon>Metazoa</taxon>
        <taxon>Cnidaria</taxon>
        <taxon>Anthozoa</taxon>
        <taxon>Hexacorallia</taxon>
        <taxon>Scleractinia</taxon>
        <taxon>Astrocoeniina</taxon>
        <taxon>Pocilloporidae</taxon>
        <taxon>Pocillopora</taxon>
    </lineage>
</organism>
<comment type="caution">
    <text evidence="1">The sequence shown here is derived from an EMBL/GenBank/DDBJ whole genome shotgun (WGS) entry which is preliminary data.</text>
</comment>
<proteinExistence type="predicted"/>
<keyword evidence="2" id="KW-1185">Reference proteome</keyword>
<reference evidence="1 2" key="1">
    <citation type="submission" date="2022-05" db="EMBL/GenBank/DDBJ databases">
        <authorList>
            <consortium name="Genoscope - CEA"/>
            <person name="William W."/>
        </authorList>
    </citation>
    <scope>NUCLEOTIDE SEQUENCE [LARGE SCALE GENOMIC DNA]</scope>
</reference>
<evidence type="ECO:0000313" key="1">
    <source>
        <dbReference type="EMBL" id="CAH3123873.1"/>
    </source>
</evidence>
<dbReference type="EMBL" id="CALNXJ010000020">
    <property type="protein sequence ID" value="CAH3123873.1"/>
    <property type="molecule type" value="Genomic_DNA"/>
</dbReference>
<dbReference type="Proteomes" id="UP001159428">
    <property type="component" value="Unassembled WGS sequence"/>
</dbReference>
<evidence type="ECO:0008006" key="3">
    <source>
        <dbReference type="Google" id="ProtNLM"/>
    </source>
</evidence>
<name>A0AAU9WSM2_9CNID</name>
<accession>A0AAU9WSM2</accession>
<sequence>MVIRITYRPEDCPFSSFDEVLKPNYIQALLLKKPILISGSQKNTESLLDVILVKPNTLVRDSGVLHWPISDHSIIFVKLKVKPPKPPPPVCKCPQL</sequence>
<dbReference type="AlphaFoldDB" id="A0AAU9WSM2"/>
<protein>
    <recommendedName>
        <fullName evidence="3">Endonuclease/exonuclease/phosphatase domain-containing protein</fullName>
    </recommendedName>
</protein>
<evidence type="ECO:0000313" key="2">
    <source>
        <dbReference type="Proteomes" id="UP001159428"/>
    </source>
</evidence>